<evidence type="ECO:0000256" key="5">
    <source>
        <dbReference type="ARBA" id="ARBA00023237"/>
    </source>
</evidence>
<accession>A0AAW9S9F3</accession>
<feature type="coiled-coil region" evidence="6">
    <location>
        <begin position="352"/>
        <end position="379"/>
    </location>
</feature>
<evidence type="ECO:0000259" key="8">
    <source>
        <dbReference type="Pfam" id="PF07980"/>
    </source>
</evidence>
<evidence type="ECO:0000256" key="3">
    <source>
        <dbReference type="ARBA" id="ARBA00022729"/>
    </source>
</evidence>
<dbReference type="Pfam" id="PF07980">
    <property type="entry name" value="SusD_RagB"/>
    <property type="match status" value="1"/>
</dbReference>
<dbReference type="Gene3D" id="1.25.40.390">
    <property type="match status" value="1"/>
</dbReference>
<dbReference type="InterPro" id="IPR011990">
    <property type="entry name" value="TPR-like_helical_dom_sf"/>
</dbReference>
<evidence type="ECO:0000256" key="6">
    <source>
        <dbReference type="SAM" id="Coils"/>
    </source>
</evidence>
<dbReference type="AlphaFoldDB" id="A0AAW9S9F3"/>
<gene>
    <name evidence="10" type="ORF">AAG747_14300</name>
</gene>
<dbReference type="InterPro" id="IPR012944">
    <property type="entry name" value="SusD_RagB_dom"/>
</dbReference>
<feature type="domain" description="RagB/SusD" evidence="8">
    <location>
        <begin position="345"/>
        <end position="423"/>
    </location>
</feature>
<evidence type="ECO:0000256" key="7">
    <source>
        <dbReference type="SAM" id="SignalP"/>
    </source>
</evidence>
<dbReference type="Proteomes" id="UP001403385">
    <property type="component" value="Unassembled WGS sequence"/>
</dbReference>
<protein>
    <submittedName>
        <fullName evidence="10">RagB/SusD family nutrient uptake outer membrane protein</fullName>
    </submittedName>
</protein>
<evidence type="ECO:0000313" key="10">
    <source>
        <dbReference type="EMBL" id="MEN7549090.1"/>
    </source>
</evidence>
<sequence length="464" mass="51448">MKFSIKYIIAWVAALLFFTTSCDEQLEVPLPSDSFTREEALKTKADLELLLNSAYDVFANIYNGRSQVLSALLADNIGNNFVDGNGFFREVYNRNTNFFNSEIGTYYKDPYKAIARANVLIEVVESGSIPDLDDASASRMKGEGLFIRAVMHFNLIRMMAQPYGYSSDNSHPGIALKVSSAAEVLPRASVKEVYDQVLQDLNEAIAILPAENGVYATSWAAKAFLARVYFQMNDFANAAKYAGEVIDGGQFELENEVQGRFSQDISTEAIFTTVSPGNNDNNAGEYTGKFRSDNAEPFLKPSGSIYEFITADAADKRSEWFEMKAYVDEGPEILVLNRYNDDFFNVAVIHLAEMLLTRAEALAAQNQNLNQALADLNVVRTRAGLSALSSGMTAQELVEKVREERRKELLLEGDRIQQIKRIGALGETSVVRGAPWNCPGMVLQFPASEELPGYFELNEKGGCQ</sequence>
<reference evidence="10 11" key="1">
    <citation type="submission" date="2024-04" db="EMBL/GenBank/DDBJ databases">
        <title>Novel genus in family Flammeovirgaceae.</title>
        <authorList>
            <person name="Nguyen T.H."/>
            <person name="Vuong T.Q."/>
            <person name="Le H."/>
            <person name="Kim S.-G."/>
        </authorList>
    </citation>
    <scope>NUCLEOTIDE SEQUENCE [LARGE SCALE GENOMIC DNA]</scope>
    <source>
        <strain evidence="10 11">JCM 23209</strain>
    </source>
</reference>
<dbReference type="SUPFAM" id="SSF48452">
    <property type="entry name" value="TPR-like"/>
    <property type="match status" value="1"/>
</dbReference>
<comment type="caution">
    <text evidence="10">The sequence shown here is derived from an EMBL/GenBank/DDBJ whole genome shotgun (WGS) entry which is preliminary data.</text>
</comment>
<proteinExistence type="inferred from homology"/>
<dbReference type="EMBL" id="JBDKWZ010000007">
    <property type="protein sequence ID" value="MEN7549090.1"/>
    <property type="molecule type" value="Genomic_DNA"/>
</dbReference>
<dbReference type="RefSeq" id="WP_346821861.1">
    <property type="nucleotide sequence ID" value="NZ_JBDKWZ010000007.1"/>
</dbReference>
<dbReference type="GO" id="GO:0009279">
    <property type="term" value="C:cell outer membrane"/>
    <property type="evidence" value="ECO:0007669"/>
    <property type="project" value="UniProtKB-SubCell"/>
</dbReference>
<keyword evidence="4" id="KW-0472">Membrane</keyword>
<feature type="domain" description="SusD-like N-terminal" evidence="9">
    <location>
        <begin position="40"/>
        <end position="229"/>
    </location>
</feature>
<feature type="chain" id="PRO_5043555665" evidence="7">
    <location>
        <begin position="23"/>
        <end position="464"/>
    </location>
</feature>
<name>A0AAW9S9F3_9BACT</name>
<evidence type="ECO:0000256" key="2">
    <source>
        <dbReference type="ARBA" id="ARBA00006275"/>
    </source>
</evidence>
<dbReference type="Pfam" id="PF14322">
    <property type="entry name" value="SusD-like_3"/>
    <property type="match status" value="1"/>
</dbReference>
<evidence type="ECO:0000313" key="11">
    <source>
        <dbReference type="Proteomes" id="UP001403385"/>
    </source>
</evidence>
<dbReference type="InterPro" id="IPR033985">
    <property type="entry name" value="SusD-like_N"/>
</dbReference>
<keyword evidence="6" id="KW-0175">Coiled coil</keyword>
<evidence type="ECO:0000259" key="9">
    <source>
        <dbReference type="Pfam" id="PF14322"/>
    </source>
</evidence>
<keyword evidence="5" id="KW-0998">Cell outer membrane</keyword>
<evidence type="ECO:0000256" key="1">
    <source>
        <dbReference type="ARBA" id="ARBA00004442"/>
    </source>
</evidence>
<feature type="signal peptide" evidence="7">
    <location>
        <begin position="1"/>
        <end position="22"/>
    </location>
</feature>
<evidence type="ECO:0000256" key="4">
    <source>
        <dbReference type="ARBA" id="ARBA00023136"/>
    </source>
</evidence>
<organism evidence="10 11">
    <name type="scientific">Rapidithrix thailandica</name>
    <dbReference type="NCBI Taxonomy" id="413964"/>
    <lineage>
        <taxon>Bacteria</taxon>
        <taxon>Pseudomonadati</taxon>
        <taxon>Bacteroidota</taxon>
        <taxon>Cytophagia</taxon>
        <taxon>Cytophagales</taxon>
        <taxon>Flammeovirgaceae</taxon>
        <taxon>Rapidithrix</taxon>
    </lineage>
</organism>
<comment type="subcellular location">
    <subcellularLocation>
        <location evidence="1">Cell outer membrane</location>
    </subcellularLocation>
</comment>
<comment type="similarity">
    <text evidence="2">Belongs to the SusD family.</text>
</comment>
<keyword evidence="11" id="KW-1185">Reference proteome</keyword>
<keyword evidence="3 7" id="KW-0732">Signal</keyword>
<dbReference type="CDD" id="cd08977">
    <property type="entry name" value="SusD"/>
    <property type="match status" value="1"/>
</dbReference>
<dbReference type="PROSITE" id="PS51257">
    <property type="entry name" value="PROKAR_LIPOPROTEIN"/>
    <property type="match status" value="1"/>
</dbReference>